<dbReference type="InterPro" id="IPR023179">
    <property type="entry name" value="GTP-bd_ortho_bundle_sf"/>
</dbReference>
<dbReference type="EMBL" id="BEXD01003961">
    <property type="protein sequence ID" value="GBC04696.1"/>
    <property type="molecule type" value="Genomic_DNA"/>
</dbReference>
<name>A0A2Z6RPD6_9GLOM</name>
<dbReference type="PANTHER" id="PTHR11089:SF9">
    <property type="entry name" value="NUCLEOLAR GTP-BINDING PROTEIN 2"/>
    <property type="match status" value="1"/>
</dbReference>
<dbReference type="Proteomes" id="UP000247702">
    <property type="component" value="Unassembled WGS sequence"/>
</dbReference>
<dbReference type="InterPro" id="IPR024929">
    <property type="entry name" value="GNL2_CP_dom"/>
</dbReference>
<dbReference type="GO" id="GO:0005730">
    <property type="term" value="C:nucleolus"/>
    <property type="evidence" value="ECO:0007669"/>
    <property type="project" value="UniProtKB-SubCell"/>
</dbReference>
<dbReference type="InterPro" id="IPR050755">
    <property type="entry name" value="TRAFAC_YlqF/YawG_RiboMat"/>
</dbReference>
<feature type="compositionally biased region" description="Basic and acidic residues" evidence="8">
    <location>
        <begin position="468"/>
        <end position="495"/>
    </location>
</feature>
<keyword evidence="12" id="KW-1185">Reference proteome</keyword>
<keyword evidence="5 7" id="KW-0342">GTP-binding</keyword>
<dbReference type="STRING" id="94130.A0A2Z6RPD6"/>
<dbReference type="Gene3D" id="1.10.1580.10">
    <property type="match status" value="1"/>
</dbReference>
<dbReference type="SUPFAM" id="SSF52540">
    <property type="entry name" value="P-loop containing nucleoside triphosphate hydrolases"/>
    <property type="match status" value="1"/>
</dbReference>
<comment type="caution">
    <text evidence="10">The sequence shown here is derived from an EMBL/GenBank/DDBJ whole genome shotgun (WGS) entry which is preliminary data.</text>
</comment>
<evidence type="ECO:0000256" key="2">
    <source>
        <dbReference type="ARBA" id="ARBA00004604"/>
    </source>
</evidence>
<reference evidence="11" key="2">
    <citation type="submission" date="2019-10" db="EMBL/GenBank/DDBJ databases">
        <title>Conservation and host-specific expression of non-tandemly repeated heterogenous ribosome RNA gene in arbuscular mycorrhizal fungi.</title>
        <authorList>
            <person name="Maeda T."/>
            <person name="Kobayashi Y."/>
            <person name="Nakagawa T."/>
            <person name="Ezawa T."/>
            <person name="Yamaguchi K."/>
            <person name="Bino T."/>
            <person name="Nishimoto Y."/>
            <person name="Shigenobu S."/>
            <person name="Kawaguchi M."/>
        </authorList>
    </citation>
    <scope>NUCLEOTIDE SEQUENCE</scope>
    <source>
        <strain evidence="11">HR1</strain>
    </source>
</reference>
<dbReference type="PANTHER" id="PTHR11089">
    <property type="entry name" value="GTP-BINDING PROTEIN-RELATED"/>
    <property type="match status" value="1"/>
</dbReference>
<dbReference type="InterPro" id="IPR012971">
    <property type="entry name" value="NOG2_N_dom"/>
</dbReference>
<evidence type="ECO:0000313" key="10">
    <source>
        <dbReference type="EMBL" id="GBC04696.1"/>
    </source>
</evidence>
<evidence type="ECO:0000256" key="3">
    <source>
        <dbReference type="ARBA" id="ARBA00022127"/>
    </source>
</evidence>
<evidence type="ECO:0000259" key="9">
    <source>
        <dbReference type="PROSITE" id="PS51721"/>
    </source>
</evidence>
<comment type="similarity">
    <text evidence="7">Belongs to the TRAFAC class YlqF/YawG GTPase family. NOG2 subfamily.</text>
</comment>
<dbReference type="Pfam" id="PF08153">
    <property type="entry name" value="NGP1NT"/>
    <property type="match status" value="1"/>
</dbReference>
<evidence type="ECO:0000313" key="11">
    <source>
        <dbReference type="EMBL" id="GES78092.1"/>
    </source>
</evidence>
<proteinExistence type="inferred from homology"/>
<dbReference type="AlphaFoldDB" id="A0A2Z6RPD6"/>
<dbReference type="FunFam" id="3.40.50.300:FF:000559">
    <property type="entry name" value="Nuclear/nucleolar GTPase 2"/>
    <property type="match status" value="1"/>
</dbReference>
<evidence type="ECO:0000313" key="12">
    <source>
        <dbReference type="Proteomes" id="UP000247702"/>
    </source>
</evidence>
<dbReference type="OrthoDB" id="444945at2759"/>
<comment type="subcellular location">
    <subcellularLocation>
        <location evidence="2 7">Nucleus</location>
        <location evidence="2 7">Nucleolus</location>
    </subcellularLocation>
</comment>
<keyword evidence="4 7" id="KW-0547">Nucleotide-binding</keyword>
<feature type="domain" description="CP-type G" evidence="9">
    <location>
        <begin position="210"/>
        <end position="371"/>
    </location>
</feature>
<organism evidence="10 12">
    <name type="scientific">Rhizophagus clarus</name>
    <dbReference type="NCBI Taxonomy" id="94130"/>
    <lineage>
        <taxon>Eukaryota</taxon>
        <taxon>Fungi</taxon>
        <taxon>Fungi incertae sedis</taxon>
        <taxon>Mucoromycota</taxon>
        <taxon>Glomeromycotina</taxon>
        <taxon>Glomeromycetes</taxon>
        <taxon>Glomerales</taxon>
        <taxon>Glomeraceae</taxon>
        <taxon>Rhizophagus</taxon>
    </lineage>
</organism>
<dbReference type="InterPro" id="IPR027417">
    <property type="entry name" value="P-loop_NTPase"/>
</dbReference>
<comment type="function">
    <text evidence="1 7">GTPase that associates with pre-60S ribosomal subunits in the nucleolus and is required for their nuclear export and maturation.</text>
</comment>
<dbReference type="Gene3D" id="3.40.50.300">
    <property type="entry name" value="P-loop containing nucleotide triphosphate hydrolases"/>
    <property type="match status" value="1"/>
</dbReference>
<dbReference type="EMBL" id="BLAL01000034">
    <property type="protein sequence ID" value="GES78092.1"/>
    <property type="molecule type" value="Genomic_DNA"/>
</dbReference>
<dbReference type="InterPro" id="IPR006073">
    <property type="entry name" value="GTP-bd"/>
</dbReference>
<protein>
    <recommendedName>
        <fullName evidence="3 7">Nucleolar GTP-binding protein 2</fullName>
    </recommendedName>
</protein>
<dbReference type="Pfam" id="PF01926">
    <property type="entry name" value="MMR_HSR1"/>
    <property type="match status" value="1"/>
</dbReference>
<dbReference type="PROSITE" id="PS51721">
    <property type="entry name" value="G_CP"/>
    <property type="match status" value="1"/>
</dbReference>
<dbReference type="FunFam" id="1.10.1580.10:FF:000001">
    <property type="entry name" value="Nucleolar GTP-binding protein 2"/>
    <property type="match status" value="1"/>
</dbReference>
<reference evidence="10 12" key="1">
    <citation type="submission" date="2017-11" db="EMBL/GenBank/DDBJ databases">
        <title>The genome of Rhizophagus clarus HR1 reveals common genetic basis of auxotrophy among arbuscular mycorrhizal fungi.</title>
        <authorList>
            <person name="Kobayashi Y."/>
        </authorList>
    </citation>
    <scope>NUCLEOTIDE SEQUENCE [LARGE SCALE GENOMIC DNA]</scope>
    <source>
        <strain evidence="10 12">HR1</strain>
    </source>
</reference>
<dbReference type="CDD" id="cd01858">
    <property type="entry name" value="NGP_1"/>
    <property type="match status" value="1"/>
</dbReference>
<dbReference type="InterPro" id="IPR030378">
    <property type="entry name" value="G_CP_dom"/>
</dbReference>
<feature type="region of interest" description="Disordered" evidence="8">
    <location>
        <begin position="515"/>
        <end position="545"/>
    </location>
</feature>
<dbReference type="Proteomes" id="UP000615446">
    <property type="component" value="Unassembled WGS sequence"/>
</dbReference>
<evidence type="ECO:0000256" key="4">
    <source>
        <dbReference type="ARBA" id="ARBA00022741"/>
    </source>
</evidence>
<dbReference type="PRINTS" id="PR00326">
    <property type="entry name" value="GTP1OBG"/>
</dbReference>
<feature type="region of interest" description="Disordered" evidence="8">
    <location>
        <begin position="1"/>
        <end position="26"/>
    </location>
</feature>
<feature type="region of interest" description="Disordered" evidence="8">
    <location>
        <begin position="464"/>
        <end position="499"/>
    </location>
</feature>
<evidence type="ECO:0000256" key="7">
    <source>
        <dbReference type="RuleBase" id="RU364023"/>
    </source>
</evidence>
<evidence type="ECO:0000256" key="1">
    <source>
        <dbReference type="ARBA" id="ARBA00003892"/>
    </source>
</evidence>
<evidence type="ECO:0000256" key="6">
    <source>
        <dbReference type="ARBA" id="ARBA00023242"/>
    </source>
</evidence>
<evidence type="ECO:0000256" key="5">
    <source>
        <dbReference type="ARBA" id="ARBA00023134"/>
    </source>
</evidence>
<dbReference type="GO" id="GO:0005525">
    <property type="term" value="F:GTP binding"/>
    <property type="evidence" value="ECO:0007669"/>
    <property type="project" value="UniProtKB-KW"/>
</dbReference>
<feature type="compositionally biased region" description="Basic and acidic residues" evidence="8">
    <location>
        <begin position="519"/>
        <end position="545"/>
    </location>
</feature>
<evidence type="ECO:0000256" key="8">
    <source>
        <dbReference type="SAM" id="MobiDB-lite"/>
    </source>
</evidence>
<accession>A0A2Z6RPD6</accession>
<sequence length="545" mass="62148">MGKAKKEKNRIAREQNKNGSAGPVKAGNLKVKGENFYRDAKKVKFVNMLKGGKAIRDSKGRIVKEAPFQSKLAITARVQPDRRWFGNTRVIGQKELEAFRESLGSKVNDPYQVLLRQNKLPMSLLTDASKVSRMHMVDTEPFSDTFGPKAQRKRPKLKVSSMEDLVTSTNELLENYNEKNDPSLLSNNINDWIDEARDCVFSKGQSKRIWNELYKVIDSSDVVIHVLDARDPIGTRCKNVVQYINKEANHKHLVFLLNKCDLVPTWVTAKWVGTLSKEYPTLAFHASINNSFGKGSLIQLLRQFSVLHSDKKQISVGFIGYPNTGKSSIINTLRNKKVCNVAPIPGETKVWQYITLMKRIYLIDCPGIVPPSSEDSETDIVLKGVVRVENLKTPEDYIPKILETVRKEYLQRTYELREWTDHIDFLTQLSQKYGKLLKKGEPDLNTVAKMILNDWLRGKIPYFTPPKVNDENENKNTGDNDDSIKVDNDPEEKKNGVKGVEQNFCNIQVTTSFLPDDLGNEKSEQYHEKNDIIEENIKDETVTED</sequence>
<keyword evidence="6 7" id="KW-0539">Nucleus</keyword>
<gene>
    <name evidence="11" type="ORF">RCL2_000541200</name>
    <name evidence="10" type="ORF">RclHR1_05810008</name>
</gene>